<dbReference type="SMART" id="SM00635">
    <property type="entry name" value="BID_2"/>
    <property type="match status" value="5"/>
</dbReference>
<dbReference type="InterPro" id="IPR008964">
    <property type="entry name" value="Invasin/intimin_cell_adhesion"/>
</dbReference>
<accession>V6MAR4</accession>
<dbReference type="InterPro" id="IPR011050">
    <property type="entry name" value="Pectin_lyase_fold/virulence"/>
</dbReference>
<dbReference type="NCBIfam" id="NF041518">
    <property type="entry name" value="choice_anch_Q"/>
    <property type="match status" value="1"/>
</dbReference>
<feature type="domain" description="BIG2" evidence="1">
    <location>
        <begin position="949"/>
        <end position="1027"/>
    </location>
</feature>
<dbReference type="STRING" id="1408254.T458_07720"/>
<name>V6MAR4_9BACL</name>
<evidence type="ECO:0000313" key="3">
    <source>
        <dbReference type="Proteomes" id="UP000017973"/>
    </source>
</evidence>
<dbReference type="InterPro" id="IPR013783">
    <property type="entry name" value="Ig-like_fold"/>
</dbReference>
<evidence type="ECO:0000313" key="2">
    <source>
        <dbReference type="EMBL" id="EST55604.1"/>
    </source>
</evidence>
<dbReference type="Pfam" id="PF02368">
    <property type="entry name" value="Big_2"/>
    <property type="match status" value="2"/>
</dbReference>
<dbReference type="Gene3D" id="2.60.40.1080">
    <property type="match status" value="4"/>
</dbReference>
<gene>
    <name evidence="2" type="ORF">T458_07720</name>
</gene>
<dbReference type="InterPro" id="IPR059226">
    <property type="entry name" value="Choice_anch_Q_dom"/>
</dbReference>
<organism evidence="2 3">
    <name type="scientific">Brevibacillus panacihumi W25</name>
    <dbReference type="NCBI Taxonomy" id="1408254"/>
    <lineage>
        <taxon>Bacteria</taxon>
        <taxon>Bacillati</taxon>
        <taxon>Bacillota</taxon>
        <taxon>Bacilli</taxon>
        <taxon>Bacillales</taxon>
        <taxon>Paenibacillaceae</taxon>
        <taxon>Brevibacillus</taxon>
    </lineage>
</organism>
<feature type="domain" description="BIG2" evidence="1">
    <location>
        <begin position="1297"/>
        <end position="1377"/>
    </location>
</feature>
<feature type="domain" description="BIG2" evidence="1">
    <location>
        <begin position="1210"/>
        <end position="1291"/>
    </location>
</feature>
<comment type="caution">
    <text evidence="2">The sequence shown here is derived from an EMBL/GenBank/DDBJ whole genome shotgun (WGS) entry which is preliminary data.</text>
</comment>
<dbReference type="InterPro" id="IPR012334">
    <property type="entry name" value="Pectin_lyas_fold"/>
</dbReference>
<dbReference type="HOGENOM" id="CLU_255630_0_0_9"/>
<protein>
    <recommendedName>
        <fullName evidence="1">BIG2 domain-containing protein</fullName>
    </recommendedName>
</protein>
<dbReference type="eggNOG" id="COG5492">
    <property type="taxonomic scope" value="Bacteria"/>
</dbReference>
<dbReference type="Pfam" id="PF16403">
    <property type="entry name" value="Bact_surface_Ig-like"/>
    <property type="match status" value="2"/>
</dbReference>
<dbReference type="Proteomes" id="UP000017973">
    <property type="component" value="Unassembled WGS sequence"/>
</dbReference>
<dbReference type="PROSITE" id="PS51257">
    <property type="entry name" value="PROKAR_LIPOPROTEIN"/>
    <property type="match status" value="1"/>
</dbReference>
<dbReference type="Gene3D" id="2.160.20.10">
    <property type="entry name" value="Single-stranded right-handed beta-helix, Pectin lyase-like"/>
    <property type="match status" value="1"/>
</dbReference>
<dbReference type="OrthoDB" id="3193440at2"/>
<dbReference type="SUPFAM" id="SSF49373">
    <property type="entry name" value="Invasin/intimin cell-adhesion fragments"/>
    <property type="match status" value="3"/>
</dbReference>
<dbReference type="InterPro" id="IPR032179">
    <property type="entry name" value="Cry22Aa_Ig-like"/>
</dbReference>
<sequence>MNQGTKRFWMLALAIFLGCVQVLPITVALAAEGKIYHVKMDGDDDGTSGLTWSDSFATLQKALESAVSGDQIWIAKGTYYPTKEIDPADPRTKTFQMKKGVAIYGGFPADAEDGSTERDWVKNETILSGDLGIQQDTSDNAYHVFYHYQLNLDKNSLLDGVTITGGNANGTGNHQIGGGMYNRVSHPKLHNVTIRGNTATTGGGMANDYSNPVLESVTIRDNRSTESAGGIDNNFSSPLLTDVLILDNTAAEYAGGIQNSGGEPKLTNVEISGNKAIAYDGGGIYNWNSNPVLSNVTIRRNKAKSGGGMANLQLSRPVLNHVTISENEATQNTGGGIDNNNSHPVLTHVTVQANKAGTTGGGIQNFKSSPVLTNVLMVSNQAKSGGGGMHSSNDSRPVLTNVTISGNNSTSGYGGLGHSNSSTTSLRNSIVWGNSKTNANIQELEIGNSLVNSPDPKFLLVQQGNYRLQSDSPAIGAGSSEYYERNQTPDLSGIITDMDGNPRLIGEEMDMGAYEFQDKAGLTSLAIMGNQTALAIEPAFSSSVVNYKTILSSGITELMFAPTLKDPTSVGKWRINDGGWSPVVSGSQHEVQISSGENKIEIQIEAGHGESKTYTVTLLRIPKPNFTLSHTDWINQDVTVTLSGESEMMLEYSLDGQQWVAYVGPFKIVEENQTKIYARQTDAFQNVSEIAEAEVRIDKTAPVITLNGDAVLSIHRGSAFSDPGAQVTDNLDPNPQISVTGLVDTNRLGEYTLTYEAVDHAGNQAVPVIRTVKVVREDALLKPTILLDPSGWTKGDVEVTVSGESGTKLEYSLDGQQWVAYVGPFTIRDENQTKLYARQTDALQNVSEVAEAEIHIDRRAPVITLNWASTMSIYRGSVFQDPGVRITDNIATGLTPVVTGTVDTNKLGTYTLQYDAADWAGNQAAPVTRTIRVISRPVTPPPPVEVPVPVTKVTLTPQTLTLTVGEESATLQATITPSNATNRAVSWSSSNPSVAAVDATGKVTAKQAGQATITVTTADGNKTASSEVTVVDEENEKLQLEVSLSDIHLKPGASKSFKVYAVEGEERTEITKNKDTIYDIDNDLISVKRGRITAGKKAGKAQITVRYSGAETTITVTVKKEEADRLTLKASDSLLLIEPNLTVSFRVYAVGPNTLENITHDKNTTYSIDSDLAKVTAGRVKTGKEEGETELTIHYLGEELTIPVVISKISVKSLTASTQKLLLEMDEEKTLSIRAKMSNKREKDVTELVDWSSSTSGIVEVAEDGTIIPLKKGTAVLTARYGGRNVNISVRVVDEKELQELHATYSSLSLEEGETASLAITAIYERNHKEDVTEEVEWSVDDPEIATVENGVITGISEGVTTITATYAGKEVEISIKVQK</sequence>
<dbReference type="RefSeq" id="WP_023555559.1">
    <property type="nucleotide sequence ID" value="NZ_KI629787.1"/>
</dbReference>
<dbReference type="eggNOG" id="COG3210">
    <property type="taxonomic scope" value="Bacteria"/>
</dbReference>
<dbReference type="EMBL" id="AYJU01000003">
    <property type="protein sequence ID" value="EST55604.1"/>
    <property type="molecule type" value="Genomic_DNA"/>
</dbReference>
<dbReference type="Gene3D" id="2.60.40.10">
    <property type="entry name" value="Immunoglobulins"/>
    <property type="match status" value="2"/>
</dbReference>
<reference evidence="2 3" key="1">
    <citation type="journal article" date="2014" name="Genome Announc.">
        <title>Draft Genome Sequence of Brevibacillus panacihumi Strain W25, a Halotolerant Hydrocarbon-Degrading Bacterium.</title>
        <authorList>
            <person name="Wang X."/>
            <person name="Jin D."/>
            <person name="Zhou L."/>
            <person name="Wu L."/>
            <person name="An W."/>
            <person name="Chen Y."/>
            <person name="Zhao L."/>
        </authorList>
    </citation>
    <scope>NUCLEOTIDE SEQUENCE [LARGE SCALE GENOMIC DNA]</scope>
    <source>
        <strain evidence="2 3">W25</strain>
    </source>
</reference>
<evidence type="ECO:0000259" key="1">
    <source>
        <dbReference type="SMART" id="SM00635"/>
    </source>
</evidence>
<proteinExistence type="predicted"/>
<keyword evidence="3" id="KW-1185">Reference proteome</keyword>
<feature type="domain" description="BIG2" evidence="1">
    <location>
        <begin position="1038"/>
        <end position="1117"/>
    </location>
</feature>
<dbReference type="InterPro" id="IPR003343">
    <property type="entry name" value="Big_2"/>
</dbReference>
<dbReference type="SUPFAM" id="SSF51126">
    <property type="entry name" value="Pectin lyase-like"/>
    <property type="match status" value="2"/>
</dbReference>
<dbReference type="PATRIC" id="fig|1408254.3.peg.1531"/>
<feature type="domain" description="BIG2" evidence="1">
    <location>
        <begin position="1122"/>
        <end position="1205"/>
    </location>
</feature>